<evidence type="ECO:0008006" key="3">
    <source>
        <dbReference type="Google" id="ProtNLM"/>
    </source>
</evidence>
<dbReference type="Proteomes" id="UP000799092">
    <property type="component" value="Unassembled WGS sequence"/>
</dbReference>
<evidence type="ECO:0000313" key="1">
    <source>
        <dbReference type="EMBL" id="MRH41747.1"/>
    </source>
</evidence>
<gene>
    <name evidence="1" type="ORF">GH741_03550</name>
</gene>
<evidence type="ECO:0000313" key="2">
    <source>
        <dbReference type="Proteomes" id="UP000799092"/>
    </source>
</evidence>
<sequence>MNKETVIYIANNLNKTNCTWAIGGSLLLFQHGITNIVNDLDIIVKDDDVKTVVNILCKLGKERKVEPLNPFHTTYYYEFVIKDLFMDVMSEFKIKHDEGVYVLPFAEHSVKSYMVDGNQTPFCLLEDWYILYQLIPGREEKVQKVENHFRKVGIENPAILKQALKSNLPKNVKTRIQKLLTYVSEI</sequence>
<dbReference type="RefSeq" id="WP_153735374.1">
    <property type="nucleotide sequence ID" value="NZ_WJNG01000002.1"/>
</dbReference>
<dbReference type="Gene3D" id="3.30.460.40">
    <property type="match status" value="1"/>
</dbReference>
<reference evidence="1" key="1">
    <citation type="submission" date="2019-11" db="EMBL/GenBank/DDBJ databases">
        <authorList>
            <person name="Li J."/>
        </authorList>
    </citation>
    <scope>NUCLEOTIDE SEQUENCE</scope>
    <source>
        <strain evidence="1">B6B</strain>
    </source>
</reference>
<dbReference type="OrthoDB" id="2351919at2"/>
<proteinExistence type="predicted"/>
<name>A0A6A8DFW1_9BACI</name>
<organism evidence="1 2">
    <name type="scientific">Aquibacillus halophilus</name>
    <dbReference type="NCBI Taxonomy" id="930132"/>
    <lineage>
        <taxon>Bacteria</taxon>
        <taxon>Bacillati</taxon>
        <taxon>Bacillota</taxon>
        <taxon>Bacilli</taxon>
        <taxon>Bacillales</taxon>
        <taxon>Bacillaceae</taxon>
        <taxon>Aquibacillus</taxon>
    </lineage>
</organism>
<dbReference type="SUPFAM" id="SSF81301">
    <property type="entry name" value="Nucleotidyltransferase"/>
    <property type="match status" value="1"/>
</dbReference>
<dbReference type="InterPro" id="IPR043519">
    <property type="entry name" value="NT_sf"/>
</dbReference>
<comment type="caution">
    <text evidence="1">The sequence shown here is derived from an EMBL/GenBank/DDBJ whole genome shotgun (WGS) entry which is preliminary data.</text>
</comment>
<accession>A0A6A8DFW1</accession>
<dbReference type="AlphaFoldDB" id="A0A6A8DFW1"/>
<dbReference type="EMBL" id="WJNG01000002">
    <property type="protein sequence ID" value="MRH41747.1"/>
    <property type="molecule type" value="Genomic_DNA"/>
</dbReference>
<protein>
    <recommendedName>
        <fullName evidence="3">Nucleotidyl transferase AbiEii/AbiGii toxin family protein</fullName>
    </recommendedName>
</protein>
<keyword evidence="2" id="KW-1185">Reference proteome</keyword>